<feature type="coiled-coil region" evidence="1">
    <location>
        <begin position="70"/>
        <end position="97"/>
    </location>
</feature>
<protein>
    <submittedName>
        <fullName evidence="4">Uncharacterized protein</fullName>
    </submittedName>
</protein>
<evidence type="ECO:0000256" key="3">
    <source>
        <dbReference type="SAM" id="SignalP"/>
    </source>
</evidence>
<dbReference type="EMBL" id="CAICTM010000135">
    <property type="protein sequence ID" value="CAB9502412.1"/>
    <property type="molecule type" value="Genomic_DNA"/>
</dbReference>
<keyword evidence="5" id="KW-1185">Reference proteome</keyword>
<evidence type="ECO:0000256" key="2">
    <source>
        <dbReference type="SAM" id="MobiDB-lite"/>
    </source>
</evidence>
<organism evidence="4 5">
    <name type="scientific">Seminavis robusta</name>
    <dbReference type="NCBI Taxonomy" id="568900"/>
    <lineage>
        <taxon>Eukaryota</taxon>
        <taxon>Sar</taxon>
        <taxon>Stramenopiles</taxon>
        <taxon>Ochrophyta</taxon>
        <taxon>Bacillariophyta</taxon>
        <taxon>Bacillariophyceae</taxon>
        <taxon>Bacillariophycidae</taxon>
        <taxon>Naviculales</taxon>
        <taxon>Naviculaceae</taxon>
        <taxon>Seminavis</taxon>
    </lineage>
</organism>
<evidence type="ECO:0000313" key="4">
    <source>
        <dbReference type="EMBL" id="CAB9502412.1"/>
    </source>
</evidence>
<dbReference type="AlphaFoldDB" id="A0A9N8DFR2"/>
<accession>A0A9N8DFR2</accession>
<sequence length="268" mass="31104">MLNLSTANGWLSGLLLLLVALVWMDVPVGGFLASSSRPPFFHHHHCPTAATRRTLTRTTIHETEDNDQVVLQLERKVSTLTSQLKREERRATESRNEWMLERTQLAHKISVMTTLLQQRETNPPPSPSQPDHTQHQQALELQLAMSREHEEDLLQEQDRLVREVTILQNEIVNVRNLHKTEQYVSQDLHYQLDTLTQERDAERMEWQRMVEAQKRHIESLQLQVESMAYAQTVPQAQKTVPATKTTKRKKTTKTKRRARNETMAVVAT</sequence>
<evidence type="ECO:0000256" key="1">
    <source>
        <dbReference type="SAM" id="Coils"/>
    </source>
</evidence>
<keyword evidence="1" id="KW-0175">Coiled coil</keyword>
<name>A0A9N8DFR2_9STRA</name>
<feature type="signal peptide" evidence="3">
    <location>
        <begin position="1"/>
        <end position="24"/>
    </location>
</feature>
<comment type="caution">
    <text evidence="4">The sequence shown here is derived from an EMBL/GenBank/DDBJ whole genome shotgun (WGS) entry which is preliminary data.</text>
</comment>
<dbReference type="Proteomes" id="UP001153069">
    <property type="component" value="Unassembled WGS sequence"/>
</dbReference>
<reference evidence="4" key="1">
    <citation type="submission" date="2020-06" db="EMBL/GenBank/DDBJ databases">
        <authorList>
            <consortium name="Plant Systems Biology data submission"/>
        </authorList>
    </citation>
    <scope>NUCLEOTIDE SEQUENCE</scope>
    <source>
        <strain evidence="4">D6</strain>
    </source>
</reference>
<feature type="chain" id="PRO_5040333136" evidence="3">
    <location>
        <begin position="25"/>
        <end position="268"/>
    </location>
</feature>
<proteinExistence type="predicted"/>
<gene>
    <name evidence="4" type="ORF">SEMRO_136_G063930.1</name>
</gene>
<keyword evidence="3" id="KW-0732">Signal</keyword>
<feature type="region of interest" description="Disordered" evidence="2">
    <location>
        <begin position="117"/>
        <end position="136"/>
    </location>
</feature>
<evidence type="ECO:0000313" key="5">
    <source>
        <dbReference type="Proteomes" id="UP001153069"/>
    </source>
</evidence>